<sequence length="114" mass="12775">MPLIALLHRIVIELYLIHQLVWISLMWWDDDPVFKNAGKYGVDGSLIDNEVEEVSGPLLDDRALETMGSVRPPLDGLLPHDAARSSLDRPQPLDSPPVHAKEARSPPSGHRWII</sequence>
<comment type="caution">
    <text evidence="2">The sequence shown here is derived from an EMBL/GenBank/DDBJ whole genome shotgun (WGS) entry which is preliminary data.</text>
</comment>
<dbReference type="EMBL" id="JBBNAG010000002">
    <property type="protein sequence ID" value="KAK9157566.1"/>
    <property type="molecule type" value="Genomic_DNA"/>
</dbReference>
<evidence type="ECO:0000256" key="1">
    <source>
        <dbReference type="SAM" id="MobiDB-lite"/>
    </source>
</evidence>
<name>A0AAP0KRW4_9MAGN</name>
<proteinExistence type="predicted"/>
<protein>
    <submittedName>
        <fullName evidence="2">Uncharacterized protein</fullName>
    </submittedName>
</protein>
<gene>
    <name evidence="2" type="ORF">Scep_004140</name>
</gene>
<dbReference type="AlphaFoldDB" id="A0AAP0KRW4"/>
<accession>A0AAP0KRW4</accession>
<organism evidence="2 3">
    <name type="scientific">Stephania cephalantha</name>
    <dbReference type="NCBI Taxonomy" id="152367"/>
    <lineage>
        <taxon>Eukaryota</taxon>
        <taxon>Viridiplantae</taxon>
        <taxon>Streptophyta</taxon>
        <taxon>Embryophyta</taxon>
        <taxon>Tracheophyta</taxon>
        <taxon>Spermatophyta</taxon>
        <taxon>Magnoliopsida</taxon>
        <taxon>Ranunculales</taxon>
        <taxon>Menispermaceae</taxon>
        <taxon>Menispermoideae</taxon>
        <taxon>Cissampelideae</taxon>
        <taxon>Stephania</taxon>
    </lineage>
</organism>
<reference evidence="2 3" key="1">
    <citation type="submission" date="2024-01" db="EMBL/GenBank/DDBJ databases">
        <title>Genome assemblies of Stephania.</title>
        <authorList>
            <person name="Yang L."/>
        </authorList>
    </citation>
    <scope>NUCLEOTIDE SEQUENCE [LARGE SCALE GENOMIC DNA]</scope>
    <source>
        <strain evidence="2">JXDWG</strain>
        <tissue evidence="2">Leaf</tissue>
    </source>
</reference>
<evidence type="ECO:0000313" key="3">
    <source>
        <dbReference type="Proteomes" id="UP001419268"/>
    </source>
</evidence>
<evidence type="ECO:0000313" key="2">
    <source>
        <dbReference type="EMBL" id="KAK9157566.1"/>
    </source>
</evidence>
<dbReference type="Proteomes" id="UP001419268">
    <property type="component" value="Unassembled WGS sequence"/>
</dbReference>
<keyword evidence="3" id="KW-1185">Reference proteome</keyword>
<feature type="region of interest" description="Disordered" evidence="1">
    <location>
        <begin position="70"/>
        <end position="114"/>
    </location>
</feature>